<evidence type="ECO:0000259" key="2">
    <source>
        <dbReference type="SMART" id="SM00943"/>
    </source>
</evidence>
<feature type="domain" description="DNA primase/polymerase bifunctional N-terminal" evidence="2">
    <location>
        <begin position="519"/>
        <end position="693"/>
    </location>
</feature>
<dbReference type="InterPro" id="IPR015330">
    <property type="entry name" value="DNA_primase/pol_bifunc_N"/>
</dbReference>
<dbReference type="AlphaFoldDB" id="A0A1X2ZQ01"/>
<organism evidence="3 6">
    <name type="scientific">Bifidobacterium adolescentis</name>
    <dbReference type="NCBI Taxonomy" id="1680"/>
    <lineage>
        <taxon>Bacteria</taxon>
        <taxon>Bacillati</taxon>
        <taxon>Actinomycetota</taxon>
        <taxon>Actinomycetes</taxon>
        <taxon>Bifidobacteriales</taxon>
        <taxon>Bifidobacteriaceae</taxon>
        <taxon>Bifidobacterium</taxon>
    </lineage>
</organism>
<evidence type="ECO:0000256" key="1">
    <source>
        <dbReference type="SAM" id="MobiDB-lite"/>
    </source>
</evidence>
<proteinExistence type="predicted"/>
<evidence type="ECO:0000313" key="5">
    <source>
        <dbReference type="Proteomes" id="UP000193208"/>
    </source>
</evidence>
<sequence>MNDLDELNFTPLPPVTDQDLAMVRGVVNSNRLHMIKGLASVPLSEEFDFLGCDGRPIRIPDSVRHPGHKLEGAAQAAHMLRLTLTGDPKLALDSEGQLWACWEDSWRPTSDLLSLTEERDKGYDKFVRATLAKHPGLPVLQPGVRFANVGLLRGGEVVMPDDPRFNAPWAMSLDDEEFTRDRAILGLQAASTITTDMNDARMLCRVAAAPLMRDHLQYAYDLLGTGGNGKGCFLKALLDFYGPLGSTFSFADFAGIGKVSPTSYEQAGVPLTQRLLAVDSDAPDPGLGDLGRLNKAISGEEVSVRLLGFNARMARAVAVMVIASNRTPSIASDPSQNRRWRFVNFDRTGSVVDDWRVALERDALMIDLFMAGCVEWMTDPVGVNPRPNLTSDLDDWGMETLTRLLGVGTPDPKLGFDPDAYLPTSCVTLPEGNRDKRAQLGMMGLRSESKYDRLRLAGDEPKVRRCYVIDDLERFANFAKLIRDAQPQPNPTPEPAPDELTALEPRGRDFGAVETQLGAMGWTGNVFPLRGQGDNAKAPAVALEPMLKTPATHVADHCGHDEPMRGFAPAPGFMVLDLDIPKGADEGKPDGYGVLRASGVGIGDPALVVRTGSGGYHLYYRIPDGADIPQIAHKGASAPLPGLPAYEGGVPIDTRVGGRGFVVMPGSSMPDGRKWQVVREGAIDGDHVLPSGLQDLIQRLAHPKAEPMPRPDHPSAPVDGSYVPHMNTTPVAEGARNDTMSHHVWGWLKRAQERGMSDAQRNYGLDQIRERFRESGLPDKEIEACISHSMRKLGL</sequence>
<name>A0A1X2ZQ01_BIFAD</name>
<dbReference type="RefSeq" id="WP_035010866.1">
    <property type="nucleotide sequence ID" value="NZ_JBBNKV010000002.1"/>
</dbReference>
<dbReference type="Proteomes" id="UP000193208">
    <property type="component" value="Unassembled WGS sequence"/>
</dbReference>
<comment type="caution">
    <text evidence="3">The sequence shown here is derived from an EMBL/GenBank/DDBJ whole genome shotgun (WGS) entry which is preliminary data.</text>
</comment>
<evidence type="ECO:0000313" key="3">
    <source>
        <dbReference type="EMBL" id="OSG96515.1"/>
    </source>
</evidence>
<gene>
    <name evidence="3" type="ORF">AL0462_1010</name>
    <name evidence="4" type="ORF">AL0467_1162</name>
</gene>
<dbReference type="EMBL" id="LNKH01000007">
    <property type="protein sequence ID" value="OSG96515.1"/>
    <property type="molecule type" value="Genomic_DNA"/>
</dbReference>
<protein>
    <submittedName>
        <fullName evidence="3">Bifunctional DNA primase/polymerase, N-terminal</fullName>
    </submittedName>
</protein>
<dbReference type="Proteomes" id="UP000193905">
    <property type="component" value="Unassembled WGS sequence"/>
</dbReference>
<dbReference type="SMART" id="SM00943">
    <property type="entry name" value="Prim-Pol"/>
    <property type="match status" value="1"/>
</dbReference>
<evidence type="ECO:0000313" key="4">
    <source>
        <dbReference type="EMBL" id="OSG99962.1"/>
    </source>
</evidence>
<feature type="region of interest" description="Disordered" evidence="1">
    <location>
        <begin position="483"/>
        <end position="502"/>
    </location>
</feature>
<dbReference type="Pfam" id="PF09250">
    <property type="entry name" value="Prim-Pol"/>
    <property type="match status" value="1"/>
</dbReference>
<dbReference type="SUPFAM" id="SSF56747">
    <property type="entry name" value="Prim-pol domain"/>
    <property type="match status" value="1"/>
</dbReference>
<reference evidence="5 6" key="1">
    <citation type="journal article" date="2016" name="Sci. Rep.">
        <title>Evaluation of genetic diversity among strains of the human gut commensal Bifidobacterium adolescentis.</title>
        <authorList>
            <person name="Duranti S."/>
            <person name="Milani C."/>
            <person name="Lugli G.A."/>
            <person name="Mancabelli L."/>
            <person name="Turroni F."/>
            <person name="Ferrario C."/>
            <person name="Mangifesta M."/>
            <person name="Viappiani A."/>
            <person name="Sanchez B."/>
            <person name="Margolles A."/>
            <person name="van Sinderen D."/>
            <person name="Ventura M."/>
        </authorList>
    </citation>
    <scope>NUCLEOTIDE SEQUENCE [LARGE SCALE GENOMIC DNA]</scope>
    <source>
        <strain evidence="3 6">AL46-2</strain>
        <strain evidence="4 5">AL46-7</strain>
    </source>
</reference>
<evidence type="ECO:0000313" key="6">
    <source>
        <dbReference type="Proteomes" id="UP000193905"/>
    </source>
</evidence>
<dbReference type="EMBL" id="LNKI01000003">
    <property type="protein sequence ID" value="OSG99962.1"/>
    <property type="molecule type" value="Genomic_DNA"/>
</dbReference>
<accession>A0A1X2ZQ01</accession>